<keyword evidence="4" id="KW-0472">Membrane</keyword>
<evidence type="ECO:0000256" key="6">
    <source>
        <dbReference type="SAM" id="SignalP"/>
    </source>
</evidence>
<proteinExistence type="inferred from homology"/>
<evidence type="ECO:0000313" key="9">
    <source>
        <dbReference type="EMBL" id="ADV42131.1"/>
    </source>
</evidence>
<organism evidence="9 10">
    <name type="scientific">Bacteroides helcogenes (strain ATCC 35417 / DSM 20613 / JCM 6297 / CCUG 15421 / P 36-108)</name>
    <dbReference type="NCBI Taxonomy" id="693979"/>
    <lineage>
        <taxon>Bacteria</taxon>
        <taxon>Pseudomonadati</taxon>
        <taxon>Bacteroidota</taxon>
        <taxon>Bacteroidia</taxon>
        <taxon>Bacteroidales</taxon>
        <taxon>Bacteroidaceae</taxon>
        <taxon>Bacteroides</taxon>
    </lineage>
</organism>
<dbReference type="eggNOG" id="COG0547">
    <property type="taxonomic scope" value="Bacteria"/>
</dbReference>
<keyword evidence="10" id="KW-1185">Reference proteome</keyword>
<evidence type="ECO:0000256" key="2">
    <source>
        <dbReference type="ARBA" id="ARBA00006275"/>
    </source>
</evidence>
<dbReference type="Proteomes" id="UP000008630">
    <property type="component" value="Chromosome"/>
</dbReference>
<evidence type="ECO:0000259" key="8">
    <source>
        <dbReference type="Pfam" id="PF14322"/>
    </source>
</evidence>
<dbReference type="Pfam" id="PF07980">
    <property type="entry name" value="SusD_RagB"/>
    <property type="match status" value="1"/>
</dbReference>
<dbReference type="PROSITE" id="PS51257">
    <property type="entry name" value="PROKAR_LIPOPROTEIN"/>
    <property type="match status" value="1"/>
</dbReference>
<reference key="1">
    <citation type="submission" date="2010-11" db="EMBL/GenBank/DDBJ databases">
        <title>The complete genome of Bacteroides helcogenes P 36-108.</title>
        <authorList>
            <consortium name="US DOE Joint Genome Institute (JGI-PGF)"/>
            <person name="Lucas S."/>
            <person name="Copeland A."/>
            <person name="Lapidus A."/>
            <person name="Bruce D."/>
            <person name="Goodwin L."/>
            <person name="Pitluck S."/>
            <person name="Kyrpides N."/>
            <person name="Mavromatis K."/>
            <person name="Ivanova N."/>
            <person name="Zeytun A."/>
            <person name="Brettin T."/>
            <person name="Detter J.C."/>
            <person name="Tapia R."/>
            <person name="Han C."/>
            <person name="Land M."/>
            <person name="Hauser L."/>
            <person name="Markowitz V."/>
            <person name="Cheng J.-F."/>
            <person name="Hugenholtz P."/>
            <person name="Woyke T."/>
            <person name="Wu D."/>
            <person name="Gronow S."/>
            <person name="Wellnitz S."/>
            <person name="Brambilla E."/>
            <person name="Klenk H.-P."/>
            <person name="Eisen J.A."/>
        </authorList>
    </citation>
    <scope>NUCLEOTIDE SEQUENCE</scope>
    <source>
        <strain>P 36-108</strain>
    </source>
</reference>
<comment type="subcellular location">
    <subcellularLocation>
        <location evidence="1">Cell outer membrane</location>
    </subcellularLocation>
</comment>
<evidence type="ECO:0000259" key="7">
    <source>
        <dbReference type="Pfam" id="PF07980"/>
    </source>
</evidence>
<feature type="signal peptide" evidence="6">
    <location>
        <begin position="1"/>
        <end position="23"/>
    </location>
</feature>
<gene>
    <name evidence="9" type="ordered locus">Bache_0101</name>
</gene>
<dbReference type="InterPro" id="IPR033985">
    <property type="entry name" value="SusD-like_N"/>
</dbReference>
<evidence type="ECO:0000256" key="1">
    <source>
        <dbReference type="ARBA" id="ARBA00004442"/>
    </source>
</evidence>
<dbReference type="SUPFAM" id="SSF48452">
    <property type="entry name" value="TPR-like"/>
    <property type="match status" value="1"/>
</dbReference>
<protein>
    <submittedName>
        <fullName evidence="9">RagB/SusD domain protein</fullName>
    </submittedName>
</protein>
<accession>E6SRX2</accession>
<dbReference type="AlphaFoldDB" id="E6SRX2"/>
<dbReference type="Gene3D" id="1.25.40.390">
    <property type="match status" value="1"/>
</dbReference>
<keyword evidence="3 6" id="KW-0732">Signal</keyword>
<dbReference type="STRING" id="693979.Bache_0101"/>
<evidence type="ECO:0000313" key="10">
    <source>
        <dbReference type="Proteomes" id="UP000008630"/>
    </source>
</evidence>
<comment type="similarity">
    <text evidence="2">Belongs to the SusD family.</text>
</comment>
<dbReference type="InterPro" id="IPR012944">
    <property type="entry name" value="SusD_RagB_dom"/>
</dbReference>
<dbReference type="KEGG" id="bhl:Bache_0101"/>
<dbReference type="EMBL" id="CP002352">
    <property type="protein sequence ID" value="ADV42131.1"/>
    <property type="molecule type" value="Genomic_DNA"/>
</dbReference>
<evidence type="ECO:0000256" key="5">
    <source>
        <dbReference type="ARBA" id="ARBA00023237"/>
    </source>
</evidence>
<dbReference type="Pfam" id="PF14322">
    <property type="entry name" value="SusD-like_3"/>
    <property type="match status" value="1"/>
</dbReference>
<feature type="domain" description="SusD-like N-terminal" evidence="8">
    <location>
        <begin position="86"/>
        <end position="229"/>
    </location>
</feature>
<name>E6SRX2_BACT6</name>
<sequence>MKNMKKYIYYGAFALVAALSACNDSFMEYEPKTTPTEQTAFVSYDNFKTYSWGLYRVFESDSLRQYIDVNNTGYLTMVDGDVKANYLYNSNGTDIQNNAWQWNNITSTTNTDDGWNFAYIRRVNIMLRNIDASEMADAEKAHWRSVGLFFRSYRYYDLLARYGDVPWLENVVTDDDAEILYGKRTSRDEVAANILRDLQYAENNVKENGDGNNTIDRDCVRALLSRFCLFEGTWRKYHGLSDSEKYLNECERVSLELMDAYPNIAPNYVDLWSSDDLSKVPGIILYKECLPDLIMSGFPRAERGGSVKTAMHARTVGRYLCQDGKPIATSPLYQGKGATASMNDEFMNRDHRLYWRCIPPYKTNKANAVPVNDANKDSWWTDGMDAKDRYYIDYMNKINDANHQFPLYTWQPQFLSRVPMIQTSNKSWGPMRNYGGYYFYMCYSTYNEAGIQAGGKYAVSDYPIFHIEEIMLNYAEVMFELGKFSQAVADQTINRLRGRANVAAMTVSDVTENFDPDRDPEVAPLAWEIRRERMAELIGEGFGFYDIRRWKRGAYYMNQRPLGVRVAANEKDEYFGAASIFVTEGDINSAASVSAEDVGRVVCVGDFMKQGKGWRDYYDVNPIPQKEIILNSNLEQNEGWK</sequence>
<evidence type="ECO:0000256" key="4">
    <source>
        <dbReference type="ARBA" id="ARBA00023136"/>
    </source>
</evidence>
<dbReference type="HOGENOM" id="CLU_015553_0_1_10"/>
<evidence type="ECO:0000256" key="3">
    <source>
        <dbReference type="ARBA" id="ARBA00022729"/>
    </source>
</evidence>
<dbReference type="GO" id="GO:0009279">
    <property type="term" value="C:cell outer membrane"/>
    <property type="evidence" value="ECO:0007669"/>
    <property type="project" value="UniProtKB-SubCell"/>
</dbReference>
<feature type="domain" description="RagB/SusD" evidence="7">
    <location>
        <begin position="303"/>
        <end position="640"/>
    </location>
</feature>
<dbReference type="InterPro" id="IPR011990">
    <property type="entry name" value="TPR-like_helical_dom_sf"/>
</dbReference>
<feature type="chain" id="PRO_5003211517" evidence="6">
    <location>
        <begin position="24"/>
        <end position="641"/>
    </location>
</feature>
<reference evidence="9 10" key="2">
    <citation type="journal article" date="2011" name="Stand. Genomic Sci.">
        <title>Complete genome sequence of Bacteroides helcogenes type strain (P 36-108).</title>
        <authorList>
            <person name="Pati A."/>
            <person name="Gronow S."/>
            <person name="Zeytun A."/>
            <person name="Lapidus A."/>
            <person name="Nolan M."/>
            <person name="Hammon N."/>
            <person name="Deshpande S."/>
            <person name="Cheng J.F."/>
            <person name="Tapia R."/>
            <person name="Han C."/>
            <person name="Goodwin L."/>
            <person name="Pitluck S."/>
            <person name="Liolios K."/>
            <person name="Pagani I."/>
            <person name="Ivanova N."/>
            <person name="Mavromatis K."/>
            <person name="Chen A."/>
            <person name="Palaniappan K."/>
            <person name="Land M."/>
            <person name="Hauser L."/>
            <person name="Chang Y.J."/>
            <person name="Jeffries C.D."/>
            <person name="Detter J.C."/>
            <person name="Brambilla E."/>
            <person name="Rohde M."/>
            <person name="Goker M."/>
            <person name="Woyke T."/>
            <person name="Bristow J."/>
            <person name="Eisen J.A."/>
            <person name="Markowitz V."/>
            <person name="Hugenholtz P."/>
            <person name="Kyrpides N.C."/>
            <person name="Klenk H.P."/>
            <person name="Lucas S."/>
        </authorList>
    </citation>
    <scope>NUCLEOTIDE SEQUENCE [LARGE SCALE GENOMIC DNA]</scope>
    <source>
        <strain evidence="10">ATCC 35417 / DSM 20613 / JCM 6297 / CCUG 15421 / P 36-108</strain>
    </source>
</reference>
<keyword evidence="5" id="KW-0998">Cell outer membrane</keyword>